<reference evidence="1 2" key="1">
    <citation type="journal article" date="2018" name="Sci. Rep.">
        <title>Rhizobium tumorigenes sp. nov., a novel plant tumorigenic bacterium isolated from cane gall tumors on thornless blackberry.</title>
        <authorList>
            <person name="Kuzmanovi N."/>
            <person name="Smalla K."/>
            <person name="Gronow S."/>
            <person name="PuBawska J."/>
        </authorList>
    </citation>
    <scope>NUCLEOTIDE SEQUENCE [LARGE SCALE GENOMIC DNA]</scope>
    <source>
        <strain evidence="1 2">CCBAU 85046</strain>
    </source>
</reference>
<proteinExistence type="predicted"/>
<evidence type="ECO:0000313" key="2">
    <source>
        <dbReference type="Proteomes" id="UP000248925"/>
    </source>
</evidence>
<dbReference type="EMBL" id="PCDP01000082">
    <property type="protein sequence ID" value="PZM07585.1"/>
    <property type="molecule type" value="Genomic_DNA"/>
</dbReference>
<dbReference type="RefSeq" id="WP_111164244.1">
    <property type="nucleotide sequence ID" value="NZ_PCDP01000082.1"/>
</dbReference>
<sequence length="117" mass="12773">MSTVSVTYKAPKDDNKVVEMGGSTFFDGQTVKFDSEKDFGLLSKLRTNQHFKVSDKEPPKLSAKPAPVAVTFTTVEDDDGTFSILQNGAPINHAPISKEEADAFNALSDEDKAEYVK</sequence>
<protein>
    <submittedName>
        <fullName evidence="1">Uncharacterized protein</fullName>
    </submittedName>
</protein>
<dbReference type="AlphaFoldDB" id="A0A2W4C8X8"/>
<name>A0A2W4C8X8_9HYPH</name>
<keyword evidence="2" id="KW-1185">Reference proteome</keyword>
<evidence type="ECO:0000313" key="1">
    <source>
        <dbReference type="EMBL" id="PZM07585.1"/>
    </source>
</evidence>
<comment type="caution">
    <text evidence="1">The sequence shown here is derived from an EMBL/GenBank/DDBJ whole genome shotgun (WGS) entry which is preliminary data.</text>
</comment>
<dbReference type="Proteomes" id="UP000248925">
    <property type="component" value="Unassembled WGS sequence"/>
</dbReference>
<dbReference type="OrthoDB" id="8370025at2"/>
<organism evidence="1 2">
    <name type="scientific">Rhizobium tubonense</name>
    <dbReference type="NCBI Taxonomy" id="484088"/>
    <lineage>
        <taxon>Bacteria</taxon>
        <taxon>Pseudomonadati</taxon>
        <taxon>Pseudomonadota</taxon>
        <taxon>Alphaproteobacteria</taxon>
        <taxon>Hyphomicrobiales</taxon>
        <taxon>Rhizobiaceae</taxon>
        <taxon>Rhizobium/Agrobacterium group</taxon>
        <taxon>Rhizobium</taxon>
    </lineage>
</organism>
<accession>A0A2W4C8X8</accession>
<gene>
    <name evidence="1" type="ORF">CPY51_31135</name>
</gene>